<dbReference type="Proteomes" id="UP000199421">
    <property type="component" value="Unassembled WGS sequence"/>
</dbReference>
<dbReference type="Gene3D" id="2.60.40.1120">
    <property type="entry name" value="Carboxypeptidase-like, regulatory domain"/>
    <property type="match status" value="1"/>
</dbReference>
<dbReference type="GO" id="GO:0009279">
    <property type="term" value="C:cell outer membrane"/>
    <property type="evidence" value="ECO:0007669"/>
    <property type="project" value="UniProtKB-SubCell"/>
</dbReference>
<keyword evidence="5 9" id="KW-0798">TonB box</keyword>
<dbReference type="EMBL" id="FOAF01000001">
    <property type="protein sequence ID" value="SEK45152.1"/>
    <property type="molecule type" value="Genomic_DNA"/>
</dbReference>
<name>A0A1H7H783_OLID1</name>
<dbReference type="AlphaFoldDB" id="A0A1H7H783"/>
<keyword evidence="2 8" id="KW-0813">Transport</keyword>
<keyword evidence="7 8" id="KW-0998">Cell outer membrane</keyword>
<keyword evidence="3 8" id="KW-1134">Transmembrane beta strand</keyword>
<gene>
    <name evidence="12" type="ORF">SAMN05661044_00277</name>
</gene>
<dbReference type="InterPro" id="IPR036942">
    <property type="entry name" value="Beta-barrel_TonB_sf"/>
</dbReference>
<evidence type="ECO:0000313" key="13">
    <source>
        <dbReference type="Proteomes" id="UP000199421"/>
    </source>
</evidence>
<feature type="domain" description="TonB-dependent receptor-like beta-barrel" evidence="10">
    <location>
        <begin position="486"/>
        <end position="1053"/>
    </location>
</feature>
<dbReference type="Pfam" id="PF07715">
    <property type="entry name" value="Plug"/>
    <property type="match status" value="1"/>
</dbReference>
<dbReference type="STRING" id="407022.SAMN05661044_00277"/>
<feature type="domain" description="TonB-dependent receptor plug" evidence="11">
    <location>
        <begin position="195"/>
        <end position="300"/>
    </location>
</feature>
<evidence type="ECO:0000256" key="8">
    <source>
        <dbReference type="PROSITE-ProRule" id="PRU01360"/>
    </source>
</evidence>
<evidence type="ECO:0000256" key="4">
    <source>
        <dbReference type="ARBA" id="ARBA00022692"/>
    </source>
</evidence>
<evidence type="ECO:0000256" key="2">
    <source>
        <dbReference type="ARBA" id="ARBA00022448"/>
    </source>
</evidence>
<dbReference type="InterPro" id="IPR012910">
    <property type="entry name" value="Plug_dom"/>
</dbReference>
<keyword evidence="4 8" id="KW-0812">Transmembrane</keyword>
<dbReference type="NCBIfam" id="TIGR04057">
    <property type="entry name" value="SusC_RagA_signa"/>
    <property type="match status" value="1"/>
</dbReference>
<comment type="subcellular location">
    <subcellularLocation>
        <location evidence="1 8">Cell outer membrane</location>
        <topology evidence="1 8">Multi-pass membrane protein</topology>
    </subcellularLocation>
</comment>
<evidence type="ECO:0000256" key="1">
    <source>
        <dbReference type="ARBA" id="ARBA00004571"/>
    </source>
</evidence>
<protein>
    <submittedName>
        <fullName evidence="12">TonB-linked outer membrane protein, SusC/RagA family</fullName>
    </submittedName>
</protein>
<evidence type="ECO:0000313" key="12">
    <source>
        <dbReference type="EMBL" id="SEK45152.1"/>
    </source>
</evidence>
<evidence type="ECO:0000256" key="3">
    <source>
        <dbReference type="ARBA" id="ARBA00022452"/>
    </source>
</evidence>
<evidence type="ECO:0000256" key="6">
    <source>
        <dbReference type="ARBA" id="ARBA00023136"/>
    </source>
</evidence>
<dbReference type="SUPFAM" id="SSF49464">
    <property type="entry name" value="Carboxypeptidase regulatory domain-like"/>
    <property type="match status" value="1"/>
</dbReference>
<dbReference type="InterPro" id="IPR039426">
    <property type="entry name" value="TonB-dep_rcpt-like"/>
</dbReference>
<dbReference type="InterPro" id="IPR037066">
    <property type="entry name" value="Plug_dom_sf"/>
</dbReference>
<dbReference type="SUPFAM" id="SSF56935">
    <property type="entry name" value="Porins"/>
    <property type="match status" value="1"/>
</dbReference>
<comment type="similarity">
    <text evidence="8 9">Belongs to the TonB-dependent receptor family.</text>
</comment>
<proteinExistence type="inferred from homology"/>
<keyword evidence="13" id="KW-1185">Reference proteome</keyword>
<reference evidence="13" key="1">
    <citation type="submission" date="2016-10" db="EMBL/GenBank/DDBJ databases">
        <authorList>
            <person name="Varghese N."/>
            <person name="Submissions S."/>
        </authorList>
    </citation>
    <scope>NUCLEOTIDE SEQUENCE [LARGE SCALE GENOMIC DNA]</scope>
    <source>
        <strain evidence="13">DSM 18733</strain>
    </source>
</reference>
<dbReference type="InterPro" id="IPR000531">
    <property type="entry name" value="Beta-barrel_TonB"/>
</dbReference>
<evidence type="ECO:0000259" key="10">
    <source>
        <dbReference type="Pfam" id="PF00593"/>
    </source>
</evidence>
<organism evidence="12 13">
    <name type="scientific">Olivibacter domesticus</name>
    <name type="common">Pseudosphingobacterium domesticum</name>
    <dbReference type="NCBI Taxonomy" id="407022"/>
    <lineage>
        <taxon>Bacteria</taxon>
        <taxon>Pseudomonadati</taxon>
        <taxon>Bacteroidota</taxon>
        <taxon>Sphingobacteriia</taxon>
        <taxon>Sphingobacteriales</taxon>
        <taxon>Sphingobacteriaceae</taxon>
        <taxon>Olivibacter</taxon>
    </lineage>
</organism>
<dbReference type="NCBIfam" id="TIGR04056">
    <property type="entry name" value="OMP_RagA_SusC"/>
    <property type="match status" value="1"/>
</dbReference>
<sequence length="1100" mass="120840">MIMKTGMLLTFVGVTQLFATGHTQEKLTINVKQSTVSYVLNKLQQESTYRFFYNSAVLDPLGKVDIAVKDKELTQVLDQLLGNTVPYEVLDKNVVLIGKQENRQQAIKGRVLDESGSPLSGVSVRIQGNKQGTSTDNAGAFSLPVTVGAQLEFSYMGYEKQVISIGNQTTLTVTLKMAAEGLNEVVVVGYSTQRKADLTGAVSSMNMESVKNTAVTGVEHALEGKMAGVTVLQNSGAPGASASVRIRGIGTLGNNNPLYILDGVPVNSMNDVDPSSIEKIDVLKDAASAAIYGSRAANGVVIITTKKGISSDKVNISFNTQQGFQSPTGKIDMLNAVERNQVHMQAYRNSGLNVPAYYGTPEAQITATDWQDEIFKNAYTASYDIGFSGGSNTAKYNIMASHFDNNGFLKNTNFKRTSFRVNTELNLAKNLKIGENLMLSVNDNKAINTTSDYSGALYSALLYQPDIPVYTSTGELSGVGALGGDVENPVGIINRADDKTDRKRVIGNVFAEWNVVDHLTFRSDFGYDYTNAVNKVFSPRIPEAGRKNDVNTLYQVTEQTTHWISTNTLKYDNMFGKHHLMALGGMAVESNNYLNDNQRASGFISEDERSRYFSNATTIISMYSGREEWGLISYFGRLDYSFNDRYLLAGNLRADGSSKFAKNNRWGVFPSVSGGWRISEEPFFEGAKHAFNNLKLRGSWGQLGNQNIYDNYPTYSIIRNNTDNDGYYSVFGEGETPTLGRFESNIPNPDIKWEVTTQWNVGFDMGFLNNNLEVVMDYYNKTTSDILLQVPITSLAGVTTAPWVNAGKVENKGFEAAVTYHKQDGDFKYDIGANFATLTNKVLALGASQAIYGSTFRGNTLVRTTTGLPIGYFYGYKTAGLFQSDAEVNSYVNANGQVYQPSAVAGDVKFVDIDGNGVINADDRTNLGSGFPKLTYGLNFNASYKHFDLSMSWYGVGGNKILNATKWTGIFVDPHYNQYADILNAWSPENTDTAIPRLSITDPNGNQQISDIYVESGNYLRLRNLTLGYTLPKFSIRKIAVNNLRIYLTGQNLLTFTKYSGIDPEIGETFPASYGNNEIGVNRGQYPQAKTFIMGINLSL</sequence>
<dbReference type="Pfam" id="PF13715">
    <property type="entry name" value="CarbopepD_reg_2"/>
    <property type="match status" value="1"/>
</dbReference>
<dbReference type="InterPro" id="IPR023997">
    <property type="entry name" value="TonB-dep_OMP_SusC/RagA_CS"/>
</dbReference>
<dbReference type="PROSITE" id="PS52016">
    <property type="entry name" value="TONB_DEPENDENT_REC_3"/>
    <property type="match status" value="1"/>
</dbReference>
<dbReference type="Pfam" id="PF00593">
    <property type="entry name" value="TonB_dep_Rec_b-barrel"/>
    <property type="match status" value="1"/>
</dbReference>
<evidence type="ECO:0000256" key="7">
    <source>
        <dbReference type="ARBA" id="ARBA00023237"/>
    </source>
</evidence>
<dbReference type="Gene3D" id="2.170.130.10">
    <property type="entry name" value="TonB-dependent receptor, plug domain"/>
    <property type="match status" value="1"/>
</dbReference>
<dbReference type="InterPro" id="IPR023996">
    <property type="entry name" value="TonB-dep_OMP_SusC/RagA"/>
</dbReference>
<dbReference type="InterPro" id="IPR008969">
    <property type="entry name" value="CarboxyPept-like_regulatory"/>
</dbReference>
<dbReference type="Gene3D" id="2.40.170.20">
    <property type="entry name" value="TonB-dependent receptor, beta-barrel domain"/>
    <property type="match status" value="1"/>
</dbReference>
<evidence type="ECO:0000256" key="5">
    <source>
        <dbReference type="ARBA" id="ARBA00023077"/>
    </source>
</evidence>
<evidence type="ECO:0000256" key="9">
    <source>
        <dbReference type="RuleBase" id="RU003357"/>
    </source>
</evidence>
<dbReference type="OrthoDB" id="9768177at2"/>
<keyword evidence="6 8" id="KW-0472">Membrane</keyword>
<evidence type="ECO:0000259" key="11">
    <source>
        <dbReference type="Pfam" id="PF07715"/>
    </source>
</evidence>
<accession>A0A1H7H783</accession>